<dbReference type="Proteomes" id="UP000317494">
    <property type="component" value="Unassembled WGS sequence"/>
</dbReference>
<protein>
    <submittedName>
        <fullName evidence="1">Uncharacterized protein</fullName>
    </submittedName>
</protein>
<comment type="caution">
    <text evidence="1">The sequence shown here is derived from an EMBL/GenBank/DDBJ whole genome shotgun (WGS) entry which is preliminary data.</text>
</comment>
<reference evidence="1 2" key="1">
    <citation type="journal article" date="2019" name="Sci. Rep.">
        <title>Comparative genomics of chytrid fungi reveal insights into the obligate biotrophic and pathogenic lifestyle of Synchytrium endobioticum.</title>
        <authorList>
            <person name="van de Vossenberg B.T.L.H."/>
            <person name="Warris S."/>
            <person name="Nguyen H.D.T."/>
            <person name="van Gent-Pelzer M.P.E."/>
            <person name="Joly D.L."/>
            <person name="van de Geest H.C."/>
            <person name="Bonants P.J.M."/>
            <person name="Smith D.S."/>
            <person name="Levesque C.A."/>
            <person name="van der Lee T.A.J."/>
        </authorList>
    </citation>
    <scope>NUCLEOTIDE SEQUENCE [LARGE SCALE GENOMIC DNA]</scope>
    <source>
        <strain evidence="1 2">MB42</strain>
    </source>
</reference>
<dbReference type="VEuPathDB" id="FungiDB:SeMB42_g03354"/>
<gene>
    <name evidence="1" type="ORF">SeMB42_g03354</name>
</gene>
<evidence type="ECO:0000313" key="1">
    <source>
        <dbReference type="EMBL" id="TPX47353.1"/>
    </source>
</evidence>
<evidence type="ECO:0000313" key="2">
    <source>
        <dbReference type="Proteomes" id="UP000317494"/>
    </source>
</evidence>
<dbReference type="AlphaFoldDB" id="A0A507D775"/>
<organism evidence="1 2">
    <name type="scientific">Synchytrium endobioticum</name>
    <dbReference type="NCBI Taxonomy" id="286115"/>
    <lineage>
        <taxon>Eukaryota</taxon>
        <taxon>Fungi</taxon>
        <taxon>Fungi incertae sedis</taxon>
        <taxon>Chytridiomycota</taxon>
        <taxon>Chytridiomycota incertae sedis</taxon>
        <taxon>Chytridiomycetes</taxon>
        <taxon>Synchytriales</taxon>
        <taxon>Synchytriaceae</taxon>
        <taxon>Synchytrium</taxon>
    </lineage>
</organism>
<keyword evidence="2" id="KW-1185">Reference proteome</keyword>
<accession>A0A507D775</accession>
<sequence>MRRSVNNEGFVKSHCDIQPEEKMTMGIRSGIDHPTFAVKLHLLAMPCHVKEPYYTLNDGHAKADRRQSGHTAIKARIIHNCNITMWTRRM</sequence>
<name>A0A507D775_9FUNG</name>
<proteinExistence type="predicted"/>
<dbReference type="EMBL" id="QEAN01000118">
    <property type="protein sequence ID" value="TPX47353.1"/>
    <property type="molecule type" value="Genomic_DNA"/>
</dbReference>